<dbReference type="AlphaFoldDB" id="A0A6N6MJW0"/>
<dbReference type="EMBL" id="VZZJ01000029">
    <property type="protein sequence ID" value="KAB1070321.1"/>
    <property type="molecule type" value="Genomic_DNA"/>
</dbReference>
<evidence type="ECO:0000256" key="2">
    <source>
        <dbReference type="SAM" id="SignalP"/>
    </source>
</evidence>
<proteinExistence type="predicted"/>
<feature type="chain" id="PRO_5027060696" evidence="2">
    <location>
        <begin position="25"/>
        <end position="96"/>
    </location>
</feature>
<name>A0A6N6MJW0_9HYPH</name>
<keyword evidence="2" id="KW-0732">Signal</keyword>
<comment type="caution">
    <text evidence="3">The sequence shown here is derived from an EMBL/GenBank/DDBJ whole genome shotgun (WGS) entry which is preliminary data.</text>
</comment>
<dbReference type="RefSeq" id="WP_150966047.1">
    <property type="nucleotide sequence ID" value="NZ_VZZJ01000029.1"/>
</dbReference>
<evidence type="ECO:0000313" key="3">
    <source>
        <dbReference type="EMBL" id="KAB1070321.1"/>
    </source>
</evidence>
<organism evidence="3 4">
    <name type="scientific">Methylobacterium planeticum</name>
    <dbReference type="NCBI Taxonomy" id="2615211"/>
    <lineage>
        <taxon>Bacteria</taxon>
        <taxon>Pseudomonadati</taxon>
        <taxon>Pseudomonadota</taxon>
        <taxon>Alphaproteobacteria</taxon>
        <taxon>Hyphomicrobiales</taxon>
        <taxon>Methylobacteriaceae</taxon>
        <taxon>Methylobacterium</taxon>
    </lineage>
</organism>
<feature type="compositionally biased region" description="Gly residues" evidence="1">
    <location>
        <begin position="26"/>
        <end position="40"/>
    </location>
</feature>
<keyword evidence="4" id="KW-1185">Reference proteome</keyword>
<reference evidence="3 4" key="1">
    <citation type="submission" date="2019-09" db="EMBL/GenBank/DDBJ databases">
        <title>YIM 132548 draft genome.</title>
        <authorList>
            <person name="Jiang L."/>
        </authorList>
    </citation>
    <scope>NUCLEOTIDE SEQUENCE [LARGE SCALE GENOMIC DNA]</scope>
    <source>
        <strain evidence="3 4">YIM 132548</strain>
    </source>
</reference>
<sequence length="96" mass="10009">MRATTIRASLAAALLLGLSGTAMAQHGGGGGGGGGDGGSGLSPYAALSGNDRSAGVNNGNYRDPRLDPYVQAYPRYARPVDDSYRPVRRRYYGNPY</sequence>
<dbReference type="Proteomes" id="UP000441523">
    <property type="component" value="Unassembled WGS sequence"/>
</dbReference>
<feature type="signal peptide" evidence="2">
    <location>
        <begin position="1"/>
        <end position="24"/>
    </location>
</feature>
<accession>A0A6N6MJW0</accession>
<feature type="region of interest" description="Disordered" evidence="1">
    <location>
        <begin position="25"/>
        <end position="67"/>
    </location>
</feature>
<evidence type="ECO:0000256" key="1">
    <source>
        <dbReference type="SAM" id="MobiDB-lite"/>
    </source>
</evidence>
<protein>
    <submittedName>
        <fullName evidence="3">Uncharacterized protein</fullName>
    </submittedName>
</protein>
<gene>
    <name evidence="3" type="ORF">F6X51_23205</name>
</gene>
<evidence type="ECO:0000313" key="4">
    <source>
        <dbReference type="Proteomes" id="UP000441523"/>
    </source>
</evidence>